<dbReference type="PANTHER" id="PTHR30118">
    <property type="entry name" value="HTH-TYPE TRANSCRIPTIONAL REGULATOR LEUO-RELATED"/>
    <property type="match status" value="1"/>
</dbReference>
<dbReference type="Gene3D" id="1.10.10.10">
    <property type="entry name" value="Winged helix-like DNA-binding domain superfamily/Winged helix DNA-binding domain"/>
    <property type="match status" value="1"/>
</dbReference>
<gene>
    <name evidence="6" type="ordered locus">Shew_3153</name>
</gene>
<dbReference type="Pfam" id="PF03466">
    <property type="entry name" value="LysR_substrate"/>
    <property type="match status" value="1"/>
</dbReference>
<dbReference type="InterPro" id="IPR036388">
    <property type="entry name" value="WH-like_DNA-bd_sf"/>
</dbReference>
<accession>A3QHS1</accession>
<dbReference type="InterPro" id="IPR000847">
    <property type="entry name" value="LysR_HTH_N"/>
</dbReference>
<keyword evidence="4" id="KW-0804">Transcription</keyword>
<dbReference type="InterPro" id="IPR050389">
    <property type="entry name" value="LysR-type_TF"/>
</dbReference>
<evidence type="ECO:0000259" key="5">
    <source>
        <dbReference type="PROSITE" id="PS50931"/>
    </source>
</evidence>
<proteinExistence type="inferred from homology"/>
<dbReference type="eggNOG" id="COG0583">
    <property type="taxonomic scope" value="Bacteria"/>
</dbReference>
<organism evidence="6 7">
    <name type="scientific">Shewanella loihica (strain ATCC BAA-1088 / PV-4)</name>
    <dbReference type="NCBI Taxonomy" id="323850"/>
    <lineage>
        <taxon>Bacteria</taxon>
        <taxon>Pseudomonadati</taxon>
        <taxon>Pseudomonadota</taxon>
        <taxon>Gammaproteobacteria</taxon>
        <taxon>Alteromonadales</taxon>
        <taxon>Shewanellaceae</taxon>
        <taxon>Shewanella</taxon>
    </lineage>
</organism>
<dbReference type="PROSITE" id="PS50931">
    <property type="entry name" value="HTH_LYSR"/>
    <property type="match status" value="1"/>
</dbReference>
<evidence type="ECO:0000256" key="1">
    <source>
        <dbReference type="ARBA" id="ARBA00009437"/>
    </source>
</evidence>
<dbReference type="SUPFAM" id="SSF46785">
    <property type="entry name" value="Winged helix' DNA-binding domain"/>
    <property type="match status" value="1"/>
</dbReference>
<dbReference type="GO" id="GO:0003677">
    <property type="term" value="F:DNA binding"/>
    <property type="evidence" value="ECO:0007669"/>
    <property type="project" value="UniProtKB-KW"/>
</dbReference>
<evidence type="ECO:0000256" key="2">
    <source>
        <dbReference type="ARBA" id="ARBA00023015"/>
    </source>
</evidence>
<feature type="domain" description="HTH lysR-type" evidence="5">
    <location>
        <begin position="8"/>
        <end position="65"/>
    </location>
</feature>
<dbReference type="OrthoDB" id="8839911at2"/>
<evidence type="ECO:0000256" key="3">
    <source>
        <dbReference type="ARBA" id="ARBA00023125"/>
    </source>
</evidence>
<dbReference type="GO" id="GO:0003700">
    <property type="term" value="F:DNA-binding transcription factor activity"/>
    <property type="evidence" value="ECO:0007669"/>
    <property type="project" value="InterPro"/>
</dbReference>
<dbReference type="EMBL" id="CP000606">
    <property type="protein sequence ID" value="ABO25019.1"/>
    <property type="molecule type" value="Genomic_DNA"/>
</dbReference>
<dbReference type="Gene3D" id="3.40.190.10">
    <property type="entry name" value="Periplasmic binding protein-like II"/>
    <property type="match status" value="2"/>
</dbReference>
<keyword evidence="3" id="KW-0238">DNA-binding</keyword>
<dbReference type="HOGENOM" id="CLU_039613_39_1_6"/>
<dbReference type="InterPro" id="IPR005119">
    <property type="entry name" value="LysR_subst-bd"/>
</dbReference>
<dbReference type="RefSeq" id="WP_011866949.1">
    <property type="nucleotide sequence ID" value="NC_009092.1"/>
</dbReference>
<dbReference type="KEGG" id="slo:Shew_3153"/>
<evidence type="ECO:0000256" key="4">
    <source>
        <dbReference type="ARBA" id="ARBA00023163"/>
    </source>
</evidence>
<evidence type="ECO:0000313" key="6">
    <source>
        <dbReference type="EMBL" id="ABO25019.1"/>
    </source>
</evidence>
<evidence type="ECO:0000313" key="7">
    <source>
        <dbReference type="Proteomes" id="UP000001558"/>
    </source>
</evidence>
<protein>
    <submittedName>
        <fullName evidence="6">Transcriptional regulator, LysR family</fullName>
    </submittedName>
</protein>
<comment type="similarity">
    <text evidence="1">Belongs to the LysR transcriptional regulatory family.</text>
</comment>
<reference evidence="6 7" key="1">
    <citation type="submission" date="2007-03" db="EMBL/GenBank/DDBJ databases">
        <title>Complete sequence of Shewanella loihica PV-4.</title>
        <authorList>
            <consortium name="US DOE Joint Genome Institute"/>
            <person name="Copeland A."/>
            <person name="Lucas S."/>
            <person name="Lapidus A."/>
            <person name="Barry K."/>
            <person name="Detter J.C."/>
            <person name="Glavina del Rio T."/>
            <person name="Hammon N."/>
            <person name="Israni S."/>
            <person name="Dalin E."/>
            <person name="Tice H."/>
            <person name="Pitluck S."/>
            <person name="Chain P."/>
            <person name="Malfatti S."/>
            <person name="Shin M."/>
            <person name="Vergez L."/>
            <person name="Schmutz J."/>
            <person name="Larimer F."/>
            <person name="Land M."/>
            <person name="Hauser L."/>
            <person name="Kyrpides N."/>
            <person name="Mikhailova N."/>
            <person name="Romine M.F."/>
            <person name="Serres G."/>
            <person name="Fredrickson J."/>
            <person name="Tiedje J."/>
            <person name="Richardson P."/>
        </authorList>
    </citation>
    <scope>NUCLEOTIDE SEQUENCE [LARGE SCALE GENOMIC DNA]</scope>
    <source>
        <strain evidence="7">ATCC BAA-1088 / PV-4</strain>
    </source>
</reference>
<dbReference type="AlphaFoldDB" id="A3QHS1"/>
<name>A3QHS1_SHELP</name>
<dbReference type="Pfam" id="PF00126">
    <property type="entry name" value="HTH_1"/>
    <property type="match status" value="1"/>
</dbReference>
<keyword evidence="2" id="KW-0805">Transcription regulation</keyword>
<dbReference type="InterPro" id="IPR036390">
    <property type="entry name" value="WH_DNA-bd_sf"/>
</dbReference>
<dbReference type="PANTHER" id="PTHR30118:SF15">
    <property type="entry name" value="TRANSCRIPTIONAL REGULATORY PROTEIN"/>
    <property type="match status" value="1"/>
</dbReference>
<sequence length="334" mass="38234">MLKKVSRLDYYTLQVFIGLVELKSGSAVAERLRTTQSKVSRSLTCLREVLEDELFIRQQYGFEPNQVALTIYPMVKTIVEQYDKIVAATIDKGAEPYQLCVATYEQWSLMAMNCVHNTCHCIEGGVSINIQPWTDKVNQRLCQGKVDCSISTEPINHPMVNNFKLGDITHFFIVARRDHPILTSDDPLAQMFNYHIALVNTHLQEQEPHPIELYAKARQIEIRVALKSPSLRMLVDHVSHSEDIALLSSAMSMSYFENRDDVDYLDISRIWLQTRDLETESYYLHCHKGIKPELANCLRRVLTEKLIEMQAHCDQVAQERTPLAQPSIAPEPSA</sequence>
<dbReference type="Proteomes" id="UP000001558">
    <property type="component" value="Chromosome"/>
</dbReference>
<keyword evidence="7" id="KW-1185">Reference proteome</keyword>
<dbReference type="SUPFAM" id="SSF53850">
    <property type="entry name" value="Periplasmic binding protein-like II"/>
    <property type="match status" value="1"/>
</dbReference>